<gene>
    <name evidence="1" type="ORF">D0Y65_009929</name>
</gene>
<proteinExistence type="predicted"/>
<name>A0A445L125_GLYSO</name>
<protein>
    <submittedName>
        <fullName evidence="1">Uncharacterized protein</fullName>
    </submittedName>
</protein>
<dbReference type="AlphaFoldDB" id="A0A445L125"/>
<evidence type="ECO:0000313" key="2">
    <source>
        <dbReference type="Proteomes" id="UP000289340"/>
    </source>
</evidence>
<reference evidence="1 2" key="1">
    <citation type="submission" date="2018-09" db="EMBL/GenBank/DDBJ databases">
        <title>A high-quality reference genome of wild soybean provides a powerful tool to mine soybean genomes.</title>
        <authorList>
            <person name="Xie M."/>
            <person name="Chung C.Y.L."/>
            <person name="Li M.-W."/>
            <person name="Wong F.-L."/>
            <person name="Chan T.-F."/>
            <person name="Lam H.-M."/>
        </authorList>
    </citation>
    <scope>NUCLEOTIDE SEQUENCE [LARGE SCALE GENOMIC DNA]</scope>
    <source>
        <strain evidence="2">cv. W05</strain>
        <tissue evidence="1">Hypocotyl of etiolated seedlings</tissue>
    </source>
</reference>
<dbReference type="EMBL" id="QZWG01000004">
    <property type="protein sequence ID" value="RZC16839.1"/>
    <property type="molecule type" value="Genomic_DNA"/>
</dbReference>
<comment type="caution">
    <text evidence="1">The sequence shown here is derived from an EMBL/GenBank/DDBJ whole genome shotgun (WGS) entry which is preliminary data.</text>
</comment>
<keyword evidence="2" id="KW-1185">Reference proteome</keyword>
<accession>A0A445L125</accession>
<evidence type="ECO:0000313" key="1">
    <source>
        <dbReference type="EMBL" id="RZC16839.1"/>
    </source>
</evidence>
<sequence>MITSRHRQKGVRKATKQRQRHVVLFTSMRAYASKKMCVRMRWWFFKTLSMAQCRSVEGRFVGYWLERSRSFASATTSG</sequence>
<organism evidence="1 2">
    <name type="scientific">Glycine soja</name>
    <name type="common">Wild soybean</name>
    <dbReference type="NCBI Taxonomy" id="3848"/>
    <lineage>
        <taxon>Eukaryota</taxon>
        <taxon>Viridiplantae</taxon>
        <taxon>Streptophyta</taxon>
        <taxon>Embryophyta</taxon>
        <taxon>Tracheophyta</taxon>
        <taxon>Spermatophyta</taxon>
        <taxon>Magnoliopsida</taxon>
        <taxon>eudicotyledons</taxon>
        <taxon>Gunneridae</taxon>
        <taxon>Pentapetalae</taxon>
        <taxon>rosids</taxon>
        <taxon>fabids</taxon>
        <taxon>Fabales</taxon>
        <taxon>Fabaceae</taxon>
        <taxon>Papilionoideae</taxon>
        <taxon>50 kb inversion clade</taxon>
        <taxon>NPAAA clade</taxon>
        <taxon>indigoferoid/millettioid clade</taxon>
        <taxon>Phaseoleae</taxon>
        <taxon>Glycine</taxon>
        <taxon>Glycine subgen. Soja</taxon>
    </lineage>
</organism>
<dbReference type="Proteomes" id="UP000289340">
    <property type="component" value="Chromosome 4"/>
</dbReference>